<dbReference type="Pfam" id="PF18982">
    <property type="entry name" value="JetA"/>
    <property type="match status" value="1"/>
</dbReference>
<dbReference type="Proteomes" id="UP001373196">
    <property type="component" value="Unassembled WGS sequence"/>
</dbReference>
<dbReference type="RefSeq" id="WP_339394410.1">
    <property type="nucleotide sequence ID" value="NZ_JBBFGL010000001.1"/>
</dbReference>
<dbReference type="EMBL" id="JBBFGL010000001">
    <property type="protein sequence ID" value="MEJ5194587.1"/>
    <property type="molecule type" value="Genomic_DNA"/>
</dbReference>
<evidence type="ECO:0000313" key="1">
    <source>
        <dbReference type="EMBL" id="MEJ5194587.1"/>
    </source>
</evidence>
<name>A0AB35Y3C6_9FIRM</name>
<sequence length="475" mass="54348">MQLFELVSPRLFRPLAGPNRAFYAELLLLLWEECRHTADYSISRAEAVSRAEDYFAALAKPLALDADGAGDEDEQPTRDPHTLAVGFLLRLRRTGWLEETPGSYEGEASLAFVPEVAPLLEALEEILNPRVVTYTGKLYKAWQLLGGIGQEKSPYENVLREVDSDLDALNRSLRALNASIGHYIDRLTRNRTPQEVLELFDQYEEKVVAAAYHRFKTSDNLFNYRAYLEEELDDCEENQLPRLALDYARVERCAPNEATPRVKALLQKQRDALEEMSLLMRQIDASHIRYRKRAVQRAQFLLLSDRSSQGSVTALLRRYAEDIRTPEQLFEPDDGPVAKRLHLYPAAVFGEKFLYPPAAQRTAEPLAPVRTETFDPEQLRREQQLLLDYARLAVTEENVALLARQALAARPQVNASALAEEYPGDFARIIGLHTYSQSPHRDYDIQLTGNWVERGGFRFEDFVLTRRREEENGNH</sequence>
<dbReference type="InterPro" id="IPR043773">
    <property type="entry name" value="JetA"/>
</dbReference>
<evidence type="ECO:0000313" key="2">
    <source>
        <dbReference type="Proteomes" id="UP001373196"/>
    </source>
</evidence>
<dbReference type="AlphaFoldDB" id="A0AB35Y3C6"/>
<reference evidence="1" key="1">
    <citation type="submission" date="2024-03" db="EMBL/GenBank/DDBJ databases">
        <authorList>
            <person name="Plomp N."/>
            <person name="Harmsen H.J."/>
        </authorList>
    </citation>
    <scope>NUCLEOTIDE SEQUENCE</scope>
    <source>
        <strain evidence="1">HTF-128</strain>
    </source>
</reference>
<comment type="caution">
    <text evidence="1">The sequence shown here is derived from an EMBL/GenBank/DDBJ whole genome shotgun (WGS) entry which is preliminary data.</text>
</comment>
<organism evidence="1 2">
    <name type="scientific">Faecalibacterium wellingii</name>
    <dbReference type="NCBI Taxonomy" id="2929491"/>
    <lineage>
        <taxon>Bacteria</taxon>
        <taxon>Bacillati</taxon>
        <taxon>Bacillota</taxon>
        <taxon>Clostridia</taxon>
        <taxon>Eubacteriales</taxon>
        <taxon>Oscillospiraceae</taxon>
        <taxon>Faecalibacterium</taxon>
    </lineage>
</organism>
<proteinExistence type="predicted"/>
<gene>
    <name evidence="1" type="ORF">WF834_00090</name>
</gene>
<protein>
    <submittedName>
        <fullName evidence="1">Wadjet anti-phage system protein JetA family protein</fullName>
    </submittedName>
</protein>
<accession>A0AB35Y3C6</accession>